<gene>
    <name evidence="2" type="ORF">D7294_05600</name>
</gene>
<comment type="caution">
    <text evidence="2">The sequence shown here is derived from an EMBL/GenBank/DDBJ whole genome shotgun (WGS) entry which is preliminary data.</text>
</comment>
<keyword evidence="1" id="KW-0812">Transmembrane</keyword>
<sequence length="123" mass="12680">MLTTTATVLAGLIGVGIILIGFRFLLRPQASAADFGGRPMAEAGAPWLWVKGVRDITSGLVIFVVLLSGDRELLGWLMLACSFTPFGDAAIVLRGGGTRIAAYAVHAGTALVACAIALVLLLA</sequence>
<dbReference type="InterPro" id="IPR025363">
    <property type="entry name" value="DUF4267"/>
</dbReference>
<feature type="transmembrane region" description="Helical" evidence="1">
    <location>
        <begin position="47"/>
        <end position="67"/>
    </location>
</feature>
<evidence type="ECO:0000313" key="2">
    <source>
        <dbReference type="EMBL" id="RKN45904.1"/>
    </source>
</evidence>
<dbReference type="AlphaFoldDB" id="A0A3A9ZDW6"/>
<keyword evidence="3" id="KW-1185">Reference proteome</keyword>
<dbReference type="RefSeq" id="WP_120676073.1">
    <property type="nucleotide sequence ID" value="NZ_RBAL01000002.1"/>
</dbReference>
<feature type="transmembrane region" description="Helical" evidence="1">
    <location>
        <begin position="73"/>
        <end position="93"/>
    </location>
</feature>
<dbReference type="OrthoDB" id="119790at2"/>
<dbReference type="Proteomes" id="UP000272474">
    <property type="component" value="Unassembled WGS sequence"/>
</dbReference>
<dbReference type="EMBL" id="RBAL01000002">
    <property type="protein sequence ID" value="RKN45904.1"/>
    <property type="molecule type" value="Genomic_DNA"/>
</dbReference>
<keyword evidence="1" id="KW-0472">Membrane</keyword>
<evidence type="ECO:0000256" key="1">
    <source>
        <dbReference type="SAM" id="Phobius"/>
    </source>
</evidence>
<dbReference type="Pfam" id="PF14087">
    <property type="entry name" value="DUF4267"/>
    <property type="match status" value="1"/>
</dbReference>
<accession>A0A3A9ZDW6</accession>
<evidence type="ECO:0000313" key="3">
    <source>
        <dbReference type="Proteomes" id="UP000272474"/>
    </source>
</evidence>
<feature type="transmembrane region" description="Helical" evidence="1">
    <location>
        <begin position="6"/>
        <end position="26"/>
    </location>
</feature>
<keyword evidence="1" id="KW-1133">Transmembrane helix</keyword>
<protein>
    <submittedName>
        <fullName evidence="2">DUF4267 domain-containing protein</fullName>
    </submittedName>
</protein>
<organism evidence="2 3">
    <name type="scientific">Streptomyces hoynatensis</name>
    <dbReference type="NCBI Taxonomy" id="1141874"/>
    <lineage>
        <taxon>Bacteria</taxon>
        <taxon>Bacillati</taxon>
        <taxon>Actinomycetota</taxon>
        <taxon>Actinomycetes</taxon>
        <taxon>Kitasatosporales</taxon>
        <taxon>Streptomycetaceae</taxon>
        <taxon>Streptomyces</taxon>
    </lineage>
</organism>
<reference evidence="2 3" key="1">
    <citation type="journal article" date="2014" name="Int. J. Syst. Evol. Microbiol.">
        <title>Streptomyces hoynatensis sp. nov., isolated from deep marine sediment.</title>
        <authorList>
            <person name="Veyisoglu A."/>
            <person name="Sahin N."/>
        </authorList>
    </citation>
    <scope>NUCLEOTIDE SEQUENCE [LARGE SCALE GENOMIC DNA]</scope>
    <source>
        <strain evidence="2 3">KCTC 29097</strain>
    </source>
</reference>
<proteinExistence type="predicted"/>
<name>A0A3A9ZDW6_9ACTN</name>
<feature type="transmembrane region" description="Helical" evidence="1">
    <location>
        <begin position="100"/>
        <end position="122"/>
    </location>
</feature>